<name>A0A9P7D186_9AGAM</name>
<dbReference type="EMBL" id="JABBWD010000031">
    <property type="protein sequence ID" value="KAG1775784.1"/>
    <property type="molecule type" value="Genomic_DNA"/>
</dbReference>
<dbReference type="AlphaFoldDB" id="A0A9P7D186"/>
<evidence type="ECO:0000313" key="3">
    <source>
        <dbReference type="Proteomes" id="UP000714275"/>
    </source>
</evidence>
<feature type="compositionally biased region" description="Polar residues" evidence="1">
    <location>
        <begin position="443"/>
        <end position="457"/>
    </location>
</feature>
<evidence type="ECO:0000256" key="1">
    <source>
        <dbReference type="SAM" id="MobiDB-lite"/>
    </source>
</evidence>
<protein>
    <submittedName>
        <fullName evidence="2">Uncharacterized protein</fullName>
    </submittedName>
</protein>
<sequence>MASLPAPPPQLPLIPGTALRMTSIGLVVDCLTCGVAVPVTICQSDRNGNAGKPMARHGPCGFFKWFPELFNYPEILARIPRSFPSPQLSAVPAMPSAVPAPSQSKRPQKRGPDCVRDLCRRPSALQCPEGKCAMHCTEDGGCTIHSAPILDDVTLDAEGFGYYHLHQALSQSLVADGLEAPPPLPAHVPSIHDLLTAPAPTIPPLASTSARLPSPARPSTTPVSRMSKPPRITSQLDPLWQQDLQQRAQKELESTRVAEQRKEIERKSKQCFVLNWFDDDNTPVKRQWVSDCPYFPFYQLADDPELVTALGENITKIEVFEDRLKEWIPASLSHPLTLESECHVFIRRYGIADCHNFDELYNTSKESMRPAHLRTNMKLNRDRLRTAINATKQSSPQLASEHVESSEVEIVDESSEVEIVDNTPVTPRPSTKALGKRPRWFSSPESSPAQSQTVQPPSSRPRLHLDLDFDFDSLRATSMSPTPPPSPSPVDSISSSDSLLLTHSTSSASSIDSGEPKAPSVIPVFIPSYKGKHVWPCSMYTIDMAAGFRQMDSLLLRQHYSQEVLFGLIFSVPFVRATYHVNRSAWANTKNTSLLLAHECAGRTLDGLWTCYLAARRDALGQTSKKKSVKSK</sequence>
<dbReference type="OrthoDB" id="2692454at2759"/>
<feature type="compositionally biased region" description="Low complexity" evidence="1">
    <location>
        <begin position="199"/>
        <end position="210"/>
    </location>
</feature>
<feature type="region of interest" description="Disordered" evidence="1">
    <location>
        <begin position="199"/>
        <end position="238"/>
    </location>
</feature>
<keyword evidence="3" id="KW-1185">Reference proteome</keyword>
<organism evidence="2 3">
    <name type="scientific">Suillus placidus</name>
    <dbReference type="NCBI Taxonomy" id="48579"/>
    <lineage>
        <taxon>Eukaryota</taxon>
        <taxon>Fungi</taxon>
        <taxon>Dikarya</taxon>
        <taxon>Basidiomycota</taxon>
        <taxon>Agaricomycotina</taxon>
        <taxon>Agaricomycetes</taxon>
        <taxon>Agaricomycetidae</taxon>
        <taxon>Boletales</taxon>
        <taxon>Suillineae</taxon>
        <taxon>Suillaceae</taxon>
        <taxon>Suillus</taxon>
    </lineage>
</organism>
<feature type="region of interest" description="Disordered" evidence="1">
    <location>
        <begin position="90"/>
        <end position="113"/>
    </location>
</feature>
<accession>A0A9P7D186</accession>
<feature type="compositionally biased region" description="Low complexity" evidence="1">
    <location>
        <begin position="90"/>
        <end position="104"/>
    </location>
</feature>
<proteinExistence type="predicted"/>
<evidence type="ECO:0000313" key="2">
    <source>
        <dbReference type="EMBL" id="KAG1775784.1"/>
    </source>
</evidence>
<feature type="region of interest" description="Disordered" evidence="1">
    <location>
        <begin position="390"/>
        <end position="462"/>
    </location>
</feature>
<gene>
    <name evidence="2" type="ORF">EV702DRAFT_1234007</name>
</gene>
<dbReference type="Proteomes" id="UP000714275">
    <property type="component" value="Unassembled WGS sequence"/>
</dbReference>
<feature type="region of interest" description="Disordered" evidence="1">
    <location>
        <begin position="474"/>
        <end position="497"/>
    </location>
</feature>
<comment type="caution">
    <text evidence="2">The sequence shown here is derived from an EMBL/GenBank/DDBJ whole genome shotgun (WGS) entry which is preliminary data.</text>
</comment>
<feature type="compositionally biased region" description="Acidic residues" evidence="1">
    <location>
        <begin position="406"/>
        <end position="419"/>
    </location>
</feature>
<reference evidence="2" key="1">
    <citation type="journal article" date="2020" name="New Phytol.">
        <title>Comparative genomics reveals dynamic genome evolution in host specialist ectomycorrhizal fungi.</title>
        <authorList>
            <person name="Lofgren L.A."/>
            <person name="Nguyen N.H."/>
            <person name="Vilgalys R."/>
            <person name="Ruytinx J."/>
            <person name="Liao H.L."/>
            <person name="Branco S."/>
            <person name="Kuo A."/>
            <person name="LaButti K."/>
            <person name="Lipzen A."/>
            <person name="Andreopoulos W."/>
            <person name="Pangilinan J."/>
            <person name="Riley R."/>
            <person name="Hundley H."/>
            <person name="Na H."/>
            <person name="Barry K."/>
            <person name="Grigoriev I.V."/>
            <person name="Stajich J.E."/>
            <person name="Kennedy P.G."/>
        </authorList>
    </citation>
    <scope>NUCLEOTIDE SEQUENCE</scope>
    <source>
        <strain evidence="2">DOB743</strain>
    </source>
</reference>